<evidence type="ECO:0000256" key="9">
    <source>
        <dbReference type="SAM" id="MobiDB-lite"/>
    </source>
</evidence>
<feature type="compositionally biased region" description="Basic and acidic residues" evidence="9">
    <location>
        <begin position="1183"/>
        <end position="1194"/>
    </location>
</feature>
<feature type="region of interest" description="Disordered" evidence="9">
    <location>
        <begin position="1171"/>
        <end position="1194"/>
    </location>
</feature>
<comment type="subcellular location">
    <subcellularLocation>
        <location evidence="1">Membrane</location>
        <topology evidence="1">Multi-pass membrane protein</topology>
    </subcellularLocation>
</comment>
<dbReference type="PROSITE" id="PS00211">
    <property type="entry name" value="ABC_TRANSPORTER_1"/>
    <property type="match status" value="1"/>
</dbReference>
<dbReference type="InterPro" id="IPR003439">
    <property type="entry name" value="ABC_transporter-like_ATP-bd"/>
</dbReference>
<feature type="region of interest" description="Disordered" evidence="9">
    <location>
        <begin position="366"/>
        <end position="404"/>
    </location>
</feature>
<keyword evidence="8 10" id="KW-0472">Membrane</keyword>
<dbReference type="Pfam" id="PF00005">
    <property type="entry name" value="ABC_tran"/>
    <property type="match status" value="1"/>
</dbReference>
<evidence type="ECO:0000256" key="10">
    <source>
        <dbReference type="SAM" id="Phobius"/>
    </source>
</evidence>
<accession>A0A4D6LHQ1</accession>
<dbReference type="GO" id="GO:0016020">
    <property type="term" value="C:membrane"/>
    <property type="evidence" value="ECO:0007669"/>
    <property type="project" value="UniProtKB-SubCell"/>
</dbReference>
<feature type="compositionally biased region" description="Polar residues" evidence="9">
    <location>
        <begin position="1083"/>
        <end position="1101"/>
    </location>
</feature>
<dbReference type="InterPro" id="IPR003593">
    <property type="entry name" value="AAA+_ATPase"/>
</dbReference>
<dbReference type="EMBL" id="CP039347">
    <property type="protein sequence ID" value="QCD88162.1"/>
    <property type="molecule type" value="Genomic_DNA"/>
</dbReference>
<feature type="transmembrane region" description="Helical" evidence="10">
    <location>
        <begin position="974"/>
        <end position="995"/>
    </location>
</feature>
<name>A0A4D6LHQ1_VIGUN</name>
<keyword evidence="7 10" id="KW-1133">Transmembrane helix</keyword>
<dbReference type="InterPro" id="IPR043926">
    <property type="entry name" value="ABCG_dom"/>
</dbReference>
<dbReference type="SUPFAM" id="SSF52540">
    <property type="entry name" value="P-loop containing nucleoside triphosphate hydrolases"/>
    <property type="match status" value="1"/>
</dbReference>
<dbReference type="InterPro" id="IPR006869">
    <property type="entry name" value="DUF547"/>
</dbReference>
<evidence type="ECO:0000256" key="5">
    <source>
        <dbReference type="ARBA" id="ARBA00022741"/>
    </source>
</evidence>
<dbReference type="SMART" id="SM00382">
    <property type="entry name" value="AAA"/>
    <property type="match status" value="1"/>
</dbReference>
<dbReference type="Pfam" id="PF04784">
    <property type="entry name" value="DUF547"/>
    <property type="match status" value="1"/>
</dbReference>
<dbReference type="GO" id="GO:0140359">
    <property type="term" value="F:ABC-type transporter activity"/>
    <property type="evidence" value="ECO:0007669"/>
    <property type="project" value="InterPro"/>
</dbReference>
<keyword evidence="3" id="KW-0813">Transport</keyword>
<evidence type="ECO:0000256" key="7">
    <source>
        <dbReference type="ARBA" id="ARBA00022989"/>
    </source>
</evidence>
<keyword evidence="6 12" id="KW-0067">ATP-binding</keyword>
<dbReference type="FunFam" id="3.40.50.300:FF:000367">
    <property type="entry name" value="ABC transporter G family member 24"/>
    <property type="match status" value="1"/>
</dbReference>
<gene>
    <name evidence="12" type="ORF">DEO72_LG3g2704</name>
</gene>
<evidence type="ECO:0000259" key="11">
    <source>
        <dbReference type="PROSITE" id="PS50893"/>
    </source>
</evidence>
<dbReference type="InterPro" id="IPR017871">
    <property type="entry name" value="ABC_transporter-like_CS"/>
</dbReference>
<dbReference type="InterPro" id="IPR027417">
    <property type="entry name" value="P-loop_NTPase"/>
</dbReference>
<feature type="transmembrane region" description="Helical" evidence="10">
    <location>
        <begin position="296"/>
        <end position="318"/>
    </location>
</feature>
<feature type="compositionally biased region" description="Basic and acidic residues" evidence="9">
    <location>
        <begin position="327"/>
        <end position="336"/>
    </location>
</feature>
<evidence type="ECO:0000256" key="3">
    <source>
        <dbReference type="ARBA" id="ARBA00022448"/>
    </source>
</evidence>
<dbReference type="PANTHER" id="PTHR46248:SF6">
    <property type="entry name" value="OS03G0859900 PROTEIN"/>
    <property type="match status" value="1"/>
</dbReference>
<evidence type="ECO:0000256" key="1">
    <source>
        <dbReference type="ARBA" id="ARBA00004141"/>
    </source>
</evidence>
<sequence>MMMNLPNQTRKVPFVTFVVLISFVVGPKLVFGQSSTGGSAGGGSAGGAGLEIFAQEVYRGMSNYTTVFKKVIKQELGYCVIDVDADWNGAFNFSKDLTFLTICAQQMKGDITQRMCTEAEILAYGQSFSGKSRSNFLKPNINCNLTSWVNGCEPGWGCKANQKVDVDSTKKDIPVRSVDCLPCCEGFFCPRGLTCMIPCPLGSYCPLAQLNKTSGVCEPYRYQLPPGKPNHTCGGADIWADITSSSEVFCSSGSFCPSTIVKNPCNKGYYCRTGSTSPERCFKLATCEPNSANQNITAYGVLIFAGLCFLLIIIYNCSDQVLATRERRQANTRERAVQSVRESQAREKWKSAKDIAKKHAVGLQSQLSRTFSRKTSKKPELKGFGSKHSDSSIPPIGKGKKKDKNNLSKILNDIEQNPDNPEGFNVQIGDKNAKKQAPRGKQLHTQSQIFKYAYGQIEKEKALAEQNKNLTFSGVISMASDIEIRKRPTIEVAFKDLTLTLKGKNKHLLRCVTGKLYPGRVSAVMGPSGAGKTTFLSALTGKATGCHTTGQVHVNGQESSIRSYKKIIGFVPQDDIVHGNLTVEENLWFSARCRLPADLPKEEKVLVVERVIESLGLQAIRDSLVGTVEKRGISGGQRKRVNVGLEMVMEPSLLILDEPTSGLDSSSSQLLLRALRREALEGVNICMVLHQPSYTLFKMFDDFILLAKGGLTVYHGPVNKVEEYFSSMGINVPDRVNPPDYFIDILEGIVKLSPSLGVTYKQLPVRWMLHNGYPVPMDMLQSVEGMSAPSGEGSSSGAAAGGEEEAPSFAGELWQDVKCNVEMKKDILHINFLASHDLSNRVTPGVFNQYKYFLGRVGKQRLREARTQAVDFLILLLAGLCLGTLAKVSDESFGATGYTYTVIAVSLLSKIAALRSFSLDKLHYWRESSSGMSSLAYFLSKDTVDHFSTIIKPLVYLSMFYFFNNPRSSVTDNYIVLLCLVYCVTGIAYVLAIFLQPGPAQLVAMLQRLLDQEEKFHEILEMVHNKPNGSAISIPNFLPPKMREVLGELVMVESEIARLESQISQLQAGLKHEQEVTKESKSKTWNQGNFSNSNNHLSTSPLPNPSPIRRSVQERMAFETKALHFISKAIKGDYNLSDFSVNEKAGFLKTSVEQKENKFQEDVKFHERIPRKNGTVKPPSPMRDPRHPSPKLRERNPEMYLDLPTRSLLDPLLSEENDLKWQPNKLSESIMKCLNFIYVRLLRTSRAMELEKSGPISRSVHSSLSSRSFRVDTGSIPKPSLLLQKESRQQDPYGIFNTEESIPRDIGPYKNLVIFTSSSMDPKFISSPSSIPLLRKLRILMSNLQTVDLKSLTTQQKLAFWINVYNACIMHGFIQYGVPSTPEKLLALMNKATLNVGGNLINAQAIEHFILRKRDISNMKEVQHKGEWEEKESVVRELYGLESVDPNVTFALCCGTHSSPAVRIYTADGVTTELEKSKLDYLQASILATSTKRIGFPELLLMNMLDFAADIESLVEWVCSQLPTSGTLRKSMVDCFRGHNNTNSVKVSTIVEKIPYDYEFQYLLTI</sequence>
<proteinExistence type="inferred from homology"/>
<evidence type="ECO:0000256" key="6">
    <source>
        <dbReference type="ARBA" id="ARBA00022840"/>
    </source>
</evidence>
<evidence type="ECO:0000313" key="13">
    <source>
        <dbReference type="Proteomes" id="UP000501690"/>
    </source>
</evidence>
<feature type="transmembrane region" description="Helical" evidence="10">
    <location>
        <begin position="869"/>
        <end position="886"/>
    </location>
</feature>
<evidence type="ECO:0000256" key="4">
    <source>
        <dbReference type="ARBA" id="ARBA00022692"/>
    </source>
</evidence>
<feature type="transmembrane region" description="Helical" evidence="10">
    <location>
        <begin position="898"/>
        <end position="917"/>
    </location>
</feature>
<feature type="region of interest" description="Disordered" evidence="9">
    <location>
        <begin position="327"/>
        <end position="351"/>
    </location>
</feature>
<feature type="domain" description="ABC transporter" evidence="11">
    <location>
        <begin position="492"/>
        <end position="733"/>
    </location>
</feature>
<comment type="similarity">
    <text evidence="2">Belongs to the ABC transporter superfamily. ABCG family. Eye pigment precursor importer (TC 3.A.1.204) subfamily.</text>
</comment>
<evidence type="ECO:0000256" key="8">
    <source>
        <dbReference type="ARBA" id="ARBA00023136"/>
    </source>
</evidence>
<dbReference type="GO" id="GO:0016887">
    <property type="term" value="F:ATP hydrolysis activity"/>
    <property type="evidence" value="ECO:0007669"/>
    <property type="project" value="InterPro"/>
</dbReference>
<dbReference type="PROSITE" id="PS50893">
    <property type="entry name" value="ABC_TRANSPORTER_2"/>
    <property type="match status" value="1"/>
</dbReference>
<dbReference type="GO" id="GO:0005524">
    <property type="term" value="F:ATP binding"/>
    <property type="evidence" value="ECO:0007669"/>
    <property type="project" value="UniProtKB-KW"/>
</dbReference>
<keyword evidence="4 10" id="KW-0812">Transmembrane</keyword>
<keyword evidence="5" id="KW-0547">Nucleotide-binding</keyword>
<reference evidence="12 13" key="1">
    <citation type="submission" date="2019-04" db="EMBL/GenBank/DDBJ databases">
        <title>An improved genome assembly and genetic linkage map for asparagus bean, Vigna unguiculata ssp. sesquipedialis.</title>
        <authorList>
            <person name="Xia Q."/>
            <person name="Zhang R."/>
            <person name="Dong Y."/>
        </authorList>
    </citation>
    <scope>NUCLEOTIDE SEQUENCE [LARGE SCALE GENOMIC DNA]</scope>
    <source>
        <tissue evidence="12">Leaf</tissue>
    </source>
</reference>
<dbReference type="PANTHER" id="PTHR46248">
    <property type="entry name" value="EXPRESSED PROTEIN"/>
    <property type="match status" value="1"/>
</dbReference>
<protein>
    <submittedName>
        <fullName evidence="12">ATP-binding cassette</fullName>
    </submittedName>
</protein>
<dbReference type="CDD" id="cd03213">
    <property type="entry name" value="ABCG_EPDR"/>
    <property type="match status" value="1"/>
</dbReference>
<evidence type="ECO:0000313" key="12">
    <source>
        <dbReference type="EMBL" id="QCD88162.1"/>
    </source>
</evidence>
<keyword evidence="13" id="KW-1185">Reference proteome</keyword>
<dbReference type="Pfam" id="PF19055">
    <property type="entry name" value="ABC2_membrane_7"/>
    <property type="match status" value="1"/>
</dbReference>
<organism evidence="12 13">
    <name type="scientific">Vigna unguiculata</name>
    <name type="common">Cowpea</name>
    <dbReference type="NCBI Taxonomy" id="3917"/>
    <lineage>
        <taxon>Eukaryota</taxon>
        <taxon>Viridiplantae</taxon>
        <taxon>Streptophyta</taxon>
        <taxon>Embryophyta</taxon>
        <taxon>Tracheophyta</taxon>
        <taxon>Spermatophyta</taxon>
        <taxon>Magnoliopsida</taxon>
        <taxon>eudicotyledons</taxon>
        <taxon>Gunneridae</taxon>
        <taxon>Pentapetalae</taxon>
        <taxon>rosids</taxon>
        <taxon>fabids</taxon>
        <taxon>Fabales</taxon>
        <taxon>Fabaceae</taxon>
        <taxon>Papilionoideae</taxon>
        <taxon>50 kb inversion clade</taxon>
        <taxon>NPAAA clade</taxon>
        <taxon>indigoferoid/millettioid clade</taxon>
        <taxon>Phaseoleae</taxon>
        <taxon>Vigna</taxon>
    </lineage>
</organism>
<evidence type="ECO:0000256" key="2">
    <source>
        <dbReference type="ARBA" id="ARBA00005814"/>
    </source>
</evidence>
<dbReference type="Gene3D" id="3.40.50.300">
    <property type="entry name" value="P-loop containing nucleotide triphosphate hydrolases"/>
    <property type="match status" value="1"/>
</dbReference>
<feature type="region of interest" description="Disordered" evidence="9">
    <location>
        <begin position="1074"/>
        <end position="1108"/>
    </location>
</feature>
<dbReference type="Proteomes" id="UP000501690">
    <property type="component" value="Linkage Group LG3"/>
</dbReference>